<accession>A0A8J3ZTU2</accession>
<dbReference type="AlphaFoldDB" id="A0A8J3ZTU2"/>
<proteinExistence type="predicted"/>
<comment type="caution">
    <text evidence="1">The sequence shown here is derived from an EMBL/GenBank/DDBJ whole genome shotgun (WGS) entry which is preliminary data.</text>
</comment>
<dbReference type="EMBL" id="BOPH01000079">
    <property type="protein sequence ID" value="GIJ70369.1"/>
    <property type="molecule type" value="Genomic_DNA"/>
</dbReference>
<dbReference type="RefSeq" id="WP_203930271.1">
    <property type="nucleotide sequence ID" value="NZ_BOPH01000079.1"/>
</dbReference>
<protein>
    <submittedName>
        <fullName evidence="1">Uncharacterized protein</fullName>
    </submittedName>
</protein>
<sequence length="116" mass="13613">MSGTGEALRDDDVLGPFQMMWDAWNEADELIKEKPLEHFRKAAEIQFQELTEHWDRHDRERASREAADLVSVAFNVLRWMNYSCEDIARIAQDRAEHRMKGQALGILQKYEDTYGI</sequence>
<keyword evidence="2" id="KW-1185">Reference proteome</keyword>
<organism evidence="1 2">
    <name type="scientific">Virgisporangium ochraceum</name>
    <dbReference type="NCBI Taxonomy" id="65505"/>
    <lineage>
        <taxon>Bacteria</taxon>
        <taxon>Bacillati</taxon>
        <taxon>Actinomycetota</taxon>
        <taxon>Actinomycetes</taxon>
        <taxon>Micromonosporales</taxon>
        <taxon>Micromonosporaceae</taxon>
        <taxon>Virgisporangium</taxon>
    </lineage>
</organism>
<dbReference type="SUPFAM" id="SSF101386">
    <property type="entry name" value="all-alpha NTP pyrophosphatases"/>
    <property type="match status" value="1"/>
</dbReference>
<gene>
    <name evidence="1" type="ORF">Voc01_052860</name>
</gene>
<evidence type="ECO:0000313" key="2">
    <source>
        <dbReference type="Proteomes" id="UP000635606"/>
    </source>
</evidence>
<reference evidence="1" key="1">
    <citation type="submission" date="2021-01" db="EMBL/GenBank/DDBJ databases">
        <title>Whole genome shotgun sequence of Virgisporangium ochraceum NBRC 16418.</title>
        <authorList>
            <person name="Komaki H."/>
            <person name="Tamura T."/>
        </authorList>
    </citation>
    <scope>NUCLEOTIDE SEQUENCE</scope>
    <source>
        <strain evidence="1">NBRC 16418</strain>
    </source>
</reference>
<evidence type="ECO:0000313" key="1">
    <source>
        <dbReference type="EMBL" id="GIJ70369.1"/>
    </source>
</evidence>
<dbReference type="Proteomes" id="UP000635606">
    <property type="component" value="Unassembled WGS sequence"/>
</dbReference>
<name>A0A8J3ZTU2_9ACTN</name>